<evidence type="ECO:0000259" key="1">
    <source>
        <dbReference type="PROSITE" id="PS50994"/>
    </source>
</evidence>
<dbReference type="InterPro" id="IPR012337">
    <property type="entry name" value="RNaseH-like_sf"/>
</dbReference>
<gene>
    <name evidence="2" type="ORF">H8K43_13060</name>
</gene>
<reference evidence="2 3" key="1">
    <citation type="submission" date="2020-08" db="EMBL/GenBank/DDBJ databases">
        <title>Novel species isolated from subtropical streams in China.</title>
        <authorList>
            <person name="Lu H."/>
        </authorList>
    </citation>
    <scope>NUCLEOTIDE SEQUENCE [LARGE SCALE GENOMIC DNA]</scope>
    <source>
        <strain evidence="2 3">CY22W</strain>
    </source>
</reference>
<dbReference type="EMBL" id="JACOGD010000006">
    <property type="protein sequence ID" value="MBC3932611.1"/>
    <property type="molecule type" value="Genomic_DNA"/>
</dbReference>
<name>A0ABR7A6T6_9BURK</name>
<dbReference type="SUPFAM" id="SSF53098">
    <property type="entry name" value="Ribonuclease H-like"/>
    <property type="match status" value="1"/>
</dbReference>
<dbReference type="RefSeq" id="WP_186904244.1">
    <property type="nucleotide sequence ID" value="NZ_JACOGD010000006.1"/>
</dbReference>
<dbReference type="Proteomes" id="UP000654304">
    <property type="component" value="Unassembled WGS sequence"/>
</dbReference>
<evidence type="ECO:0000313" key="2">
    <source>
        <dbReference type="EMBL" id="MBC3932611.1"/>
    </source>
</evidence>
<proteinExistence type="predicted"/>
<protein>
    <submittedName>
        <fullName evidence="2">DDE-type integrase/transposase/recombinase</fullName>
    </submittedName>
</protein>
<dbReference type="InterPro" id="IPR036397">
    <property type="entry name" value="RNaseH_sf"/>
</dbReference>
<dbReference type="InterPro" id="IPR001584">
    <property type="entry name" value="Integrase_cat-core"/>
</dbReference>
<organism evidence="2 3">
    <name type="scientific">Undibacterium curvum</name>
    <dbReference type="NCBI Taxonomy" id="2762294"/>
    <lineage>
        <taxon>Bacteria</taxon>
        <taxon>Pseudomonadati</taxon>
        <taxon>Pseudomonadota</taxon>
        <taxon>Betaproteobacteria</taxon>
        <taxon>Burkholderiales</taxon>
        <taxon>Oxalobacteraceae</taxon>
        <taxon>Undibacterium</taxon>
    </lineage>
</organism>
<dbReference type="Gene3D" id="3.30.420.10">
    <property type="entry name" value="Ribonuclease H-like superfamily/Ribonuclease H"/>
    <property type="match status" value="1"/>
</dbReference>
<accession>A0ABR7A6T6</accession>
<sequence>MMQRASFSLNSKFRWHEKIFAIQQISNQDQVLLKSETGNFRTTTINDLLSSYNDGEINFNIKNILPTRNETSLHTVTAGRQLNDFSEATQKHSLRFHKYIKRLLQDGPISIDRAGIIDEKIAAIAAQLDDANPPHRTTIFRWYKKYLASSCDRLAAIYQFENRGGKNQARASKEEIEIQDKLIEELYLKERGASVEDLVMQMDLICRKENQWRIDGNKLRSRSRSSFMRRIKQIDPFEVMAARAGLAEARLRFCFNGKVPKTFRPLEIVEIDHTPIDYFVINLVKGIPLGRPTLTMACCRDTKMPWGLHIGFDDCSTEAVIACIENGVKPKTYVRELFPKIQGNWPVFGIPAELRCDNGQEFHSTTLKIIAEEMGFELAYCPKKQPNWKGSIESFLKTFNYQFIHKLPGTTLAKYYKRKDYDPLKAAVIDFNELNRLVHLWLIDIYMNSFHRGLGCTPIEAWRRDAE</sequence>
<dbReference type="PROSITE" id="PS50994">
    <property type="entry name" value="INTEGRASE"/>
    <property type="match status" value="1"/>
</dbReference>
<keyword evidence="3" id="KW-1185">Reference proteome</keyword>
<evidence type="ECO:0000313" key="3">
    <source>
        <dbReference type="Proteomes" id="UP000654304"/>
    </source>
</evidence>
<comment type="caution">
    <text evidence="2">The sequence shown here is derived from an EMBL/GenBank/DDBJ whole genome shotgun (WGS) entry which is preliminary data.</text>
</comment>
<feature type="domain" description="Integrase catalytic" evidence="1">
    <location>
        <begin position="261"/>
        <end position="466"/>
    </location>
</feature>